<accession>A0A4V3NZB7</accession>
<proteinExistence type="predicted"/>
<dbReference type="AlphaFoldDB" id="A0A4V3NZB7"/>
<sequence>MYWRCTFCVALTGFFLSIAARADLLPPDGKPFYRGKIKMTIERLPAGVVLLYAHSYDSASTTAAERETLTIDGTGTLYAVNKTLAARATDLKKDQMYQLKHFNKFDFPVSRSTPHPIQHLSCSVTGSAASAYKLFCTEKTK</sequence>
<dbReference type="EMBL" id="SRSC01000003">
    <property type="protein sequence ID" value="TGU71062.1"/>
    <property type="molecule type" value="Genomic_DNA"/>
</dbReference>
<comment type="caution">
    <text evidence="2">The sequence shown here is derived from an EMBL/GenBank/DDBJ whole genome shotgun (WGS) entry which is preliminary data.</text>
</comment>
<protein>
    <submittedName>
        <fullName evidence="2">Uncharacterized protein</fullName>
    </submittedName>
</protein>
<organism evidence="2 3">
    <name type="scientific">Geomonas terrae</name>
    <dbReference type="NCBI Taxonomy" id="2562681"/>
    <lineage>
        <taxon>Bacteria</taxon>
        <taxon>Pseudomonadati</taxon>
        <taxon>Thermodesulfobacteriota</taxon>
        <taxon>Desulfuromonadia</taxon>
        <taxon>Geobacterales</taxon>
        <taxon>Geobacteraceae</taxon>
        <taxon>Geomonas</taxon>
    </lineage>
</organism>
<feature type="signal peptide" evidence="1">
    <location>
        <begin position="1"/>
        <end position="22"/>
    </location>
</feature>
<feature type="chain" id="PRO_5020261808" evidence="1">
    <location>
        <begin position="23"/>
        <end position="141"/>
    </location>
</feature>
<evidence type="ECO:0000313" key="2">
    <source>
        <dbReference type="EMBL" id="TGU71062.1"/>
    </source>
</evidence>
<name>A0A4V3NZB7_9BACT</name>
<reference evidence="2 3" key="1">
    <citation type="submission" date="2019-04" db="EMBL/GenBank/DDBJ databases">
        <title>Geobacter oryzae sp. nov., ferric-reducing bacteria isolated from paddy soil.</title>
        <authorList>
            <person name="Xu Z."/>
            <person name="Masuda Y."/>
            <person name="Itoh H."/>
            <person name="Senoo K."/>
        </authorList>
    </citation>
    <scope>NUCLEOTIDE SEQUENCE [LARGE SCALE GENOMIC DNA]</scope>
    <source>
        <strain evidence="2 3">Red111</strain>
    </source>
</reference>
<dbReference type="Proteomes" id="UP000306416">
    <property type="component" value="Unassembled WGS sequence"/>
</dbReference>
<evidence type="ECO:0000256" key="1">
    <source>
        <dbReference type="SAM" id="SignalP"/>
    </source>
</evidence>
<keyword evidence="3" id="KW-1185">Reference proteome</keyword>
<dbReference type="RefSeq" id="WP_135870501.1">
    <property type="nucleotide sequence ID" value="NZ_SRSC01000003.1"/>
</dbReference>
<evidence type="ECO:0000313" key="3">
    <source>
        <dbReference type="Proteomes" id="UP000306416"/>
    </source>
</evidence>
<keyword evidence="1" id="KW-0732">Signal</keyword>
<gene>
    <name evidence="2" type="ORF">E4633_11990</name>
</gene>